<dbReference type="EMBL" id="RRYP01012162">
    <property type="protein sequence ID" value="TNV77291.1"/>
    <property type="molecule type" value="Genomic_DNA"/>
</dbReference>
<accession>A0A8J8NNC7</accession>
<organism evidence="2 3">
    <name type="scientific">Halteria grandinella</name>
    <dbReference type="NCBI Taxonomy" id="5974"/>
    <lineage>
        <taxon>Eukaryota</taxon>
        <taxon>Sar</taxon>
        <taxon>Alveolata</taxon>
        <taxon>Ciliophora</taxon>
        <taxon>Intramacronucleata</taxon>
        <taxon>Spirotrichea</taxon>
        <taxon>Stichotrichia</taxon>
        <taxon>Sporadotrichida</taxon>
        <taxon>Halteriidae</taxon>
        <taxon>Halteria</taxon>
    </lineage>
</organism>
<reference evidence="2" key="1">
    <citation type="submission" date="2019-06" db="EMBL/GenBank/DDBJ databases">
        <authorList>
            <person name="Zheng W."/>
        </authorList>
    </citation>
    <scope>NUCLEOTIDE SEQUENCE</scope>
    <source>
        <strain evidence="2">QDHG01</strain>
    </source>
</reference>
<dbReference type="AlphaFoldDB" id="A0A8J8NNC7"/>
<dbReference type="Proteomes" id="UP000785679">
    <property type="component" value="Unassembled WGS sequence"/>
</dbReference>
<proteinExistence type="predicted"/>
<evidence type="ECO:0000313" key="2">
    <source>
        <dbReference type="EMBL" id="TNV77291.1"/>
    </source>
</evidence>
<sequence>MSALVQSNQFRDQTSIIQKILRSNIIKFPQEQMRFLDVRAFRNKIIEKARNGLNTVRRSGKSIRRVIRRTGRRVEEMFREDSDDEEEAKQLQAPQRDAQQNEAAIINEGGDDQIFMRNSMDNNQPLLRISLSEENGLREVVCQPSSSPIQWAAARVLDLTRLVGATGVSFGTIRTALQSTLRSTTSLIHNRGSLSALQLIPHLKSAFFAAFICSIAPIATDTVTNTVLPWLQQVLQPIFDRYNVQVDMNAFLSDKVAVSLHLATIAGTVGASIAIGRNLAGLPGAAIGGVVGIGAHVYYRWSAFNRSEDNGA</sequence>
<keyword evidence="3" id="KW-1185">Reference proteome</keyword>
<evidence type="ECO:0000256" key="1">
    <source>
        <dbReference type="SAM" id="MobiDB-lite"/>
    </source>
</evidence>
<evidence type="ECO:0000313" key="3">
    <source>
        <dbReference type="Proteomes" id="UP000785679"/>
    </source>
</evidence>
<feature type="region of interest" description="Disordered" evidence="1">
    <location>
        <begin position="77"/>
        <end position="99"/>
    </location>
</feature>
<gene>
    <name evidence="2" type="ORF">FGO68_gene8804</name>
</gene>
<protein>
    <submittedName>
        <fullName evidence="2">Uncharacterized protein</fullName>
    </submittedName>
</protein>
<name>A0A8J8NNC7_HALGN</name>
<comment type="caution">
    <text evidence="2">The sequence shown here is derived from an EMBL/GenBank/DDBJ whole genome shotgun (WGS) entry which is preliminary data.</text>
</comment>